<accession>A0A365XXW6</accession>
<reference evidence="2 3" key="1">
    <citation type="submission" date="2018-05" db="EMBL/GenBank/DDBJ databases">
        <title>Chitinophaga sp. K3CV102501T nov., isolated from isolated from a monsoon evergreen broad-leaved forest soil.</title>
        <authorList>
            <person name="Lv Y."/>
        </authorList>
    </citation>
    <scope>NUCLEOTIDE SEQUENCE [LARGE SCALE GENOMIC DNA]</scope>
    <source>
        <strain evidence="2 3">GDMCC 1.1325</strain>
    </source>
</reference>
<keyword evidence="1" id="KW-0732">Signal</keyword>
<evidence type="ECO:0000313" key="2">
    <source>
        <dbReference type="EMBL" id="RBL91173.1"/>
    </source>
</evidence>
<keyword evidence="3" id="KW-1185">Reference proteome</keyword>
<feature type="chain" id="PRO_5016734958" description="Cobalt-zinc-cadmium resistance protein" evidence="1">
    <location>
        <begin position="18"/>
        <end position="107"/>
    </location>
</feature>
<evidence type="ECO:0008006" key="4">
    <source>
        <dbReference type="Google" id="ProtNLM"/>
    </source>
</evidence>
<protein>
    <recommendedName>
        <fullName evidence="4">Cobalt-zinc-cadmium resistance protein</fullName>
    </recommendedName>
</protein>
<proteinExistence type="predicted"/>
<comment type="caution">
    <text evidence="2">The sequence shown here is derived from an EMBL/GenBank/DDBJ whole genome shotgun (WGS) entry which is preliminary data.</text>
</comment>
<evidence type="ECO:0000313" key="3">
    <source>
        <dbReference type="Proteomes" id="UP000253410"/>
    </source>
</evidence>
<sequence>MKWLLLIFSIYVLTLSAVPCCGDDYCCEEEIAMIAGSQQHNEHENHNKSELPCSPFFSCNTCHGVVIPEITKSDPEAIPLPGNTYYDPTEQPLPEFPTSIWQPPQLS</sequence>
<dbReference type="RefSeq" id="WP_113613772.1">
    <property type="nucleotide sequence ID" value="NZ_QFFJ01000001.1"/>
</dbReference>
<gene>
    <name evidence="2" type="ORF">DF182_00685</name>
</gene>
<dbReference type="Proteomes" id="UP000253410">
    <property type="component" value="Unassembled WGS sequence"/>
</dbReference>
<name>A0A365XXW6_9BACT</name>
<evidence type="ECO:0000256" key="1">
    <source>
        <dbReference type="SAM" id="SignalP"/>
    </source>
</evidence>
<feature type="signal peptide" evidence="1">
    <location>
        <begin position="1"/>
        <end position="17"/>
    </location>
</feature>
<dbReference type="AlphaFoldDB" id="A0A365XXW6"/>
<dbReference type="OrthoDB" id="671991at2"/>
<organism evidence="2 3">
    <name type="scientific">Chitinophaga flava</name>
    <dbReference type="NCBI Taxonomy" id="2259036"/>
    <lineage>
        <taxon>Bacteria</taxon>
        <taxon>Pseudomonadati</taxon>
        <taxon>Bacteroidota</taxon>
        <taxon>Chitinophagia</taxon>
        <taxon>Chitinophagales</taxon>
        <taxon>Chitinophagaceae</taxon>
        <taxon>Chitinophaga</taxon>
    </lineage>
</organism>
<dbReference type="EMBL" id="QFFJ01000001">
    <property type="protein sequence ID" value="RBL91173.1"/>
    <property type="molecule type" value="Genomic_DNA"/>
</dbReference>